<accession>A0AAV2ZGY5</accession>
<name>A0AAV2ZGY5_PYXAD</name>
<evidence type="ECO:0000256" key="3">
    <source>
        <dbReference type="ARBA" id="ARBA00022490"/>
    </source>
</evidence>
<dbReference type="Pfam" id="PF10248">
    <property type="entry name" value="Mlf1IP"/>
    <property type="match status" value="1"/>
</dbReference>
<dbReference type="Proteomes" id="UP001181693">
    <property type="component" value="Unassembled WGS sequence"/>
</dbReference>
<dbReference type="EMBL" id="DYDO01000012">
    <property type="protein sequence ID" value="DBA14891.1"/>
    <property type="molecule type" value="Genomic_DNA"/>
</dbReference>
<organism evidence="6 7">
    <name type="scientific">Pyxicephalus adspersus</name>
    <name type="common">African bullfrog</name>
    <dbReference type="NCBI Taxonomy" id="30357"/>
    <lineage>
        <taxon>Eukaryota</taxon>
        <taxon>Metazoa</taxon>
        <taxon>Chordata</taxon>
        <taxon>Craniata</taxon>
        <taxon>Vertebrata</taxon>
        <taxon>Euteleostomi</taxon>
        <taxon>Amphibia</taxon>
        <taxon>Batrachia</taxon>
        <taxon>Anura</taxon>
        <taxon>Neobatrachia</taxon>
        <taxon>Ranoidea</taxon>
        <taxon>Pyxicephalidae</taxon>
        <taxon>Pyxicephalinae</taxon>
        <taxon>Pyxicephalus</taxon>
    </lineage>
</organism>
<evidence type="ECO:0000256" key="4">
    <source>
        <dbReference type="ARBA" id="ARBA00022553"/>
    </source>
</evidence>
<evidence type="ECO:0000313" key="6">
    <source>
        <dbReference type="EMBL" id="DBA14891.1"/>
    </source>
</evidence>
<gene>
    <name evidence="6" type="ORF">GDO54_004168</name>
</gene>
<evidence type="ECO:0000256" key="5">
    <source>
        <dbReference type="SAM" id="MobiDB-lite"/>
    </source>
</evidence>
<proteinExistence type="inferred from homology"/>
<keyword evidence="3" id="KW-0963">Cytoplasm</keyword>
<evidence type="ECO:0000256" key="1">
    <source>
        <dbReference type="ARBA" id="ARBA00004496"/>
    </source>
</evidence>
<dbReference type="AlphaFoldDB" id="A0AAV2ZGY5"/>
<dbReference type="InterPro" id="IPR019376">
    <property type="entry name" value="Myeloid_leukemia_factor"/>
</dbReference>
<evidence type="ECO:0008006" key="8">
    <source>
        <dbReference type="Google" id="ProtNLM"/>
    </source>
</evidence>
<dbReference type="GO" id="GO:0005737">
    <property type="term" value="C:cytoplasm"/>
    <property type="evidence" value="ECO:0007669"/>
    <property type="project" value="UniProtKB-SubCell"/>
</dbReference>
<keyword evidence="7" id="KW-1185">Reference proteome</keyword>
<comment type="caution">
    <text evidence="6">The sequence shown here is derived from an EMBL/GenBank/DDBJ whole genome shotgun (WGS) entry which is preliminary data.</text>
</comment>
<sequence length="242" mass="27606">MFRFMRDTEPQDPAMFLMDPFALHRQHMRRMFSGSFGMSPFLSLTDGNVPALSRTAAPRDMQAGALSPFGMMGMGGGFMDMFGLMNDLMGGVEQLSNGSNCQTFSSSTVISYSNMGGTVAPKVYQETSQTRTAPGGIRETRRTIRDSDSGMEQMSIGHHIRERSHIMQRSHNHRTGDREERQEFYNMDENDAADFNEEWQRETSRYRNQRGLQYRRGAAPEERLAIQGPEDSTARPSRRYDW</sequence>
<feature type="region of interest" description="Disordered" evidence="5">
    <location>
        <begin position="210"/>
        <end position="242"/>
    </location>
</feature>
<comment type="subcellular location">
    <subcellularLocation>
        <location evidence="1">Cytoplasm</location>
    </subcellularLocation>
</comment>
<dbReference type="PANTHER" id="PTHR13105">
    <property type="entry name" value="MYELOID LEUKEMIA FACTOR"/>
    <property type="match status" value="1"/>
</dbReference>
<evidence type="ECO:0000256" key="2">
    <source>
        <dbReference type="ARBA" id="ARBA00008332"/>
    </source>
</evidence>
<keyword evidence="4" id="KW-0597">Phosphoprotein</keyword>
<protein>
    <recommendedName>
        <fullName evidence="8">Myeloid leukemia factor 2</fullName>
    </recommendedName>
</protein>
<comment type="similarity">
    <text evidence="2">Belongs to the MLF family.</text>
</comment>
<evidence type="ECO:0000313" key="7">
    <source>
        <dbReference type="Proteomes" id="UP001181693"/>
    </source>
</evidence>
<reference evidence="6" key="1">
    <citation type="thesis" date="2020" institute="ProQuest LLC" country="789 East Eisenhower Parkway, Ann Arbor, MI, USA">
        <title>Comparative Genomics and Chromosome Evolution.</title>
        <authorList>
            <person name="Mudd A.B."/>
        </authorList>
    </citation>
    <scope>NUCLEOTIDE SEQUENCE</scope>
    <source>
        <strain evidence="6">1538</strain>
        <tissue evidence="6">Blood</tissue>
    </source>
</reference>